<dbReference type="RefSeq" id="WP_161034394.1">
    <property type="nucleotide sequence ID" value="NZ_WWCL01000001.1"/>
</dbReference>
<gene>
    <name evidence="3" type="ORF">GTP23_06870</name>
</gene>
<dbReference type="EMBL" id="WWCL01000001">
    <property type="protein sequence ID" value="MYN44795.1"/>
    <property type="molecule type" value="Genomic_DNA"/>
</dbReference>
<keyword evidence="4" id="KW-1185">Reference proteome</keyword>
<accession>A0A845HZ19</accession>
<feature type="region of interest" description="Disordered" evidence="1">
    <location>
        <begin position="305"/>
        <end position="327"/>
    </location>
</feature>
<dbReference type="AlphaFoldDB" id="A0A845HZ19"/>
<evidence type="ECO:0000256" key="1">
    <source>
        <dbReference type="SAM" id="MobiDB-lite"/>
    </source>
</evidence>
<comment type="caution">
    <text evidence="3">The sequence shown here is derived from an EMBL/GenBank/DDBJ whole genome shotgun (WGS) entry which is preliminary data.</text>
</comment>
<protein>
    <submittedName>
        <fullName evidence="3">Uncharacterized protein</fullName>
    </submittedName>
</protein>
<evidence type="ECO:0000313" key="3">
    <source>
        <dbReference type="EMBL" id="MYN44795.1"/>
    </source>
</evidence>
<sequence length="327" mass="36499">MFFRIKPRHMVAGFVLSALAAAVNAQYRDEAKPDGITARSYAIWLGTETTGQPAATPRDAKGKPILNGYWKLLHEAGKPDGNLAKDLPQYQLPYTAAGKAALAANEKVVDPEARCIITGIPRALTAVLPFEIQHNGVRFASFHQLGWHRLAWLDGRKAPADPDPRYSGNGIGKWEGDTLVIRSSGFKDSADGRVWADDNANPISNEAVVIERWTRPDYQHLNLELTFTDPKYYSKPVRYARRYVLAPQGEQLKEFSCEWNSYWVTTHLEPGPGKIGSDGNRYFGPDKQLVPDWPLGSVEDDGRGTGYWLYRKNKPKPSDLPPKPEAK</sequence>
<evidence type="ECO:0000313" key="4">
    <source>
        <dbReference type="Proteomes" id="UP000444316"/>
    </source>
</evidence>
<name>A0A845HZ19_9BURK</name>
<evidence type="ECO:0000256" key="2">
    <source>
        <dbReference type="SAM" id="SignalP"/>
    </source>
</evidence>
<dbReference type="Proteomes" id="UP000444316">
    <property type="component" value="Unassembled WGS sequence"/>
</dbReference>
<reference evidence="3" key="1">
    <citation type="submission" date="2019-12" db="EMBL/GenBank/DDBJ databases">
        <title>Novel species isolated from a subtropical stream in China.</title>
        <authorList>
            <person name="Lu H."/>
        </authorList>
    </citation>
    <scope>NUCLEOTIDE SEQUENCE [LARGE SCALE GENOMIC DNA]</scope>
    <source>
        <strain evidence="3">FT93W</strain>
    </source>
</reference>
<feature type="chain" id="PRO_5032859754" evidence="2">
    <location>
        <begin position="21"/>
        <end position="327"/>
    </location>
</feature>
<organism evidence="3 4">
    <name type="scientific">Duganella fentianensis</name>
    <dbReference type="NCBI Taxonomy" id="2692177"/>
    <lineage>
        <taxon>Bacteria</taxon>
        <taxon>Pseudomonadati</taxon>
        <taxon>Pseudomonadota</taxon>
        <taxon>Betaproteobacteria</taxon>
        <taxon>Burkholderiales</taxon>
        <taxon>Oxalobacteraceae</taxon>
        <taxon>Telluria group</taxon>
        <taxon>Duganella</taxon>
    </lineage>
</organism>
<keyword evidence="2" id="KW-0732">Signal</keyword>
<feature type="signal peptide" evidence="2">
    <location>
        <begin position="1"/>
        <end position="20"/>
    </location>
</feature>
<proteinExistence type="predicted"/>